<evidence type="ECO:0000256" key="1">
    <source>
        <dbReference type="SAM" id="Phobius"/>
    </source>
</evidence>
<keyword evidence="3" id="KW-1185">Reference proteome</keyword>
<proteinExistence type="predicted"/>
<keyword evidence="1" id="KW-1133">Transmembrane helix</keyword>
<name>A0A2T4BPP8_TRILO</name>
<evidence type="ECO:0000313" key="2">
    <source>
        <dbReference type="EMBL" id="PTB71282.1"/>
    </source>
</evidence>
<protein>
    <submittedName>
        <fullName evidence="2">Uncharacterized protein</fullName>
    </submittedName>
</protein>
<accession>A0A2T4BPP8</accession>
<evidence type="ECO:0000313" key="3">
    <source>
        <dbReference type="Proteomes" id="UP000240760"/>
    </source>
</evidence>
<dbReference type="Proteomes" id="UP000240760">
    <property type="component" value="Unassembled WGS sequence"/>
</dbReference>
<gene>
    <name evidence="2" type="ORF">M440DRAFT_1151182</name>
</gene>
<sequence>MQTEIQHFVALQQPRSRVALDKTNRTLWSRFLQRGIIKKEGKFEHDELFRPGSTQPAQQEPKQVGAVTVGEERQQVGPIDCCAMPALRNYGRGAQVLAWDTDTLKHPSAFGSRTCISTLGRTNSNGTENKDDASAEYIGFWQSRIRTLIFWFGMLVYFTWSFFIFTFFWFHYYFPLVLIVMSWEIPRGRFTRPASGQNC</sequence>
<dbReference type="AlphaFoldDB" id="A0A2T4BPP8"/>
<dbReference type="EMBL" id="KZ679150">
    <property type="protein sequence ID" value="PTB71282.1"/>
    <property type="molecule type" value="Genomic_DNA"/>
</dbReference>
<organism evidence="2 3">
    <name type="scientific">Trichoderma longibrachiatum ATCC 18648</name>
    <dbReference type="NCBI Taxonomy" id="983965"/>
    <lineage>
        <taxon>Eukaryota</taxon>
        <taxon>Fungi</taxon>
        <taxon>Dikarya</taxon>
        <taxon>Ascomycota</taxon>
        <taxon>Pezizomycotina</taxon>
        <taxon>Sordariomycetes</taxon>
        <taxon>Hypocreomycetidae</taxon>
        <taxon>Hypocreales</taxon>
        <taxon>Hypocreaceae</taxon>
        <taxon>Trichoderma</taxon>
    </lineage>
</organism>
<keyword evidence="1" id="KW-0472">Membrane</keyword>
<keyword evidence="1" id="KW-0812">Transmembrane</keyword>
<reference evidence="2 3" key="1">
    <citation type="submission" date="2016-07" db="EMBL/GenBank/DDBJ databases">
        <title>Multiple horizontal gene transfer events from other fungi enriched the ability of initially mycotrophic Trichoderma (Ascomycota) to feed on dead plant biomass.</title>
        <authorList>
            <consortium name="DOE Joint Genome Institute"/>
            <person name="Aerts A."/>
            <person name="Atanasova L."/>
            <person name="Chenthamara K."/>
            <person name="Zhang J."/>
            <person name="Grujic M."/>
            <person name="Henrissat B."/>
            <person name="Kuo A."/>
            <person name="Salamov A."/>
            <person name="Lipzen A."/>
            <person name="Labutti K."/>
            <person name="Barry K."/>
            <person name="Miao Y."/>
            <person name="Rahimi M.J."/>
            <person name="Shen Q."/>
            <person name="Grigoriev I.V."/>
            <person name="Kubicek C.P."/>
            <person name="Druzhinina I.S."/>
        </authorList>
    </citation>
    <scope>NUCLEOTIDE SEQUENCE [LARGE SCALE GENOMIC DNA]</scope>
    <source>
        <strain evidence="2 3">ATCC 18648</strain>
    </source>
</reference>
<feature type="transmembrane region" description="Helical" evidence="1">
    <location>
        <begin position="148"/>
        <end position="174"/>
    </location>
</feature>